<accession>A0ABN7UDW3</accession>
<protein>
    <submittedName>
        <fullName evidence="1">32265_t:CDS:1</fullName>
    </submittedName>
</protein>
<dbReference type="EMBL" id="CAJVQB010002235">
    <property type="protein sequence ID" value="CAG8567288.1"/>
    <property type="molecule type" value="Genomic_DNA"/>
</dbReference>
<keyword evidence="2" id="KW-1185">Reference proteome</keyword>
<gene>
    <name evidence="1" type="ORF">GMARGA_LOCUS5311</name>
</gene>
<dbReference type="Proteomes" id="UP000789901">
    <property type="component" value="Unassembled WGS sequence"/>
</dbReference>
<proteinExistence type="predicted"/>
<reference evidence="1 2" key="1">
    <citation type="submission" date="2021-06" db="EMBL/GenBank/DDBJ databases">
        <authorList>
            <person name="Kallberg Y."/>
            <person name="Tangrot J."/>
            <person name="Rosling A."/>
        </authorList>
    </citation>
    <scope>NUCLEOTIDE SEQUENCE [LARGE SCALE GENOMIC DNA]</scope>
    <source>
        <strain evidence="1 2">120-4 pot B 10/14</strain>
    </source>
</reference>
<sequence>MPESWQDFIYQTSTLIKLCKHRIALLSRTEDNLNKAWNTLKQAIKQTADEIIPKTKISPKKYYAFSKKASQLHSALQKINTLIRTLQILGPESAYAKKTLH</sequence>
<name>A0ABN7UDW3_GIGMA</name>
<comment type="caution">
    <text evidence="1">The sequence shown here is derived from an EMBL/GenBank/DDBJ whole genome shotgun (WGS) entry which is preliminary data.</text>
</comment>
<evidence type="ECO:0000313" key="1">
    <source>
        <dbReference type="EMBL" id="CAG8567288.1"/>
    </source>
</evidence>
<evidence type="ECO:0000313" key="2">
    <source>
        <dbReference type="Proteomes" id="UP000789901"/>
    </source>
</evidence>
<organism evidence="1 2">
    <name type="scientific">Gigaspora margarita</name>
    <dbReference type="NCBI Taxonomy" id="4874"/>
    <lineage>
        <taxon>Eukaryota</taxon>
        <taxon>Fungi</taxon>
        <taxon>Fungi incertae sedis</taxon>
        <taxon>Mucoromycota</taxon>
        <taxon>Glomeromycotina</taxon>
        <taxon>Glomeromycetes</taxon>
        <taxon>Diversisporales</taxon>
        <taxon>Gigasporaceae</taxon>
        <taxon>Gigaspora</taxon>
    </lineage>
</organism>